<dbReference type="EMBL" id="ML996086">
    <property type="protein sequence ID" value="KAF2152195.1"/>
    <property type="molecule type" value="Genomic_DNA"/>
</dbReference>
<dbReference type="Proteomes" id="UP000799439">
    <property type="component" value="Unassembled WGS sequence"/>
</dbReference>
<dbReference type="PANTHER" id="PTHR39596:SF4">
    <property type="entry name" value="HET DOMAIN PROTEIN (AFU_ORTHOLOGUE AFUA_3G03140)-RELATED"/>
    <property type="match status" value="1"/>
</dbReference>
<proteinExistence type="predicted"/>
<protein>
    <recommendedName>
        <fullName evidence="3">Heterokaryon incompatibility domain-containing protein</fullName>
    </recommendedName>
</protein>
<dbReference type="OrthoDB" id="5428863at2759"/>
<evidence type="ECO:0008006" key="3">
    <source>
        <dbReference type="Google" id="ProtNLM"/>
    </source>
</evidence>
<organism evidence="1 2">
    <name type="scientific">Myriangium duriaei CBS 260.36</name>
    <dbReference type="NCBI Taxonomy" id="1168546"/>
    <lineage>
        <taxon>Eukaryota</taxon>
        <taxon>Fungi</taxon>
        <taxon>Dikarya</taxon>
        <taxon>Ascomycota</taxon>
        <taxon>Pezizomycotina</taxon>
        <taxon>Dothideomycetes</taxon>
        <taxon>Dothideomycetidae</taxon>
        <taxon>Myriangiales</taxon>
        <taxon>Myriangiaceae</taxon>
        <taxon>Myriangium</taxon>
    </lineage>
</organism>
<accession>A0A9P4J157</accession>
<name>A0A9P4J157_9PEZI</name>
<keyword evidence="2" id="KW-1185">Reference proteome</keyword>
<reference evidence="1" key="1">
    <citation type="journal article" date="2020" name="Stud. Mycol.">
        <title>101 Dothideomycetes genomes: a test case for predicting lifestyles and emergence of pathogens.</title>
        <authorList>
            <person name="Haridas S."/>
            <person name="Albert R."/>
            <person name="Binder M."/>
            <person name="Bloem J."/>
            <person name="Labutti K."/>
            <person name="Salamov A."/>
            <person name="Andreopoulos B."/>
            <person name="Baker S."/>
            <person name="Barry K."/>
            <person name="Bills G."/>
            <person name="Bluhm B."/>
            <person name="Cannon C."/>
            <person name="Castanera R."/>
            <person name="Culley D."/>
            <person name="Daum C."/>
            <person name="Ezra D."/>
            <person name="Gonzalez J."/>
            <person name="Henrissat B."/>
            <person name="Kuo A."/>
            <person name="Liang C."/>
            <person name="Lipzen A."/>
            <person name="Lutzoni F."/>
            <person name="Magnuson J."/>
            <person name="Mondo S."/>
            <person name="Nolan M."/>
            <person name="Ohm R."/>
            <person name="Pangilinan J."/>
            <person name="Park H.-J."/>
            <person name="Ramirez L."/>
            <person name="Alfaro M."/>
            <person name="Sun H."/>
            <person name="Tritt A."/>
            <person name="Yoshinaga Y."/>
            <person name="Zwiers L.-H."/>
            <person name="Turgeon B."/>
            <person name="Goodwin S."/>
            <person name="Spatafora J."/>
            <person name="Crous P."/>
            <person name="Grigoriev I."/>
        </authorList>
    </citation>
    <scope>NUCLEOTIDE SEQUENCE</scope>
    <source>
        <strain evidence="1">CBS 260.36</strain>
    </source>
</reference>
<dbReference type="AlphaFoldDB" id="A0A9P4J157"/>
<dbReference type="PANTHER" id="PTHR39596">
    <property type="match status" value="1"/>
</dbReference>
<sequence>MDPEFEQKMMRYLKATQTSPPCEHAGIECRKIHENCIVQEAWNTWRQKPKTLPDAEHPLVFSLWSAGLDRHKAQALASWTGYGMSQAPKLVDAYCQLQRSLTLSPGSPVCDQCQPSTNTWAYCGPYGIDSCRRIPVGVASFSRQLTRDDQVLCIGRRGALKYCSSQSFMAVSHVWAHGWQGTSETGICSRLVDVLLDIATRFFGVEWIWIDVAMISEEKVARTLAINSMDLVYSTAKATLVCDRLLINLDDCSGQELALAIDAADWMTRVWTMQEAMLSKRLCILTRSRIVELAPETSKLVYDTDPTGLWKTFGALQLFANLAHDPRPSLDTVVALSYERLTKAPEDMAKALFPLFGLKWPGPHTTLAQGQIILLKHLGAEASRLVSLHGATGMPSPWGWAPLAIPGSTNSLTSLGRFVTTDGLRGMWGWKEVKTVDFIENPGMQDTNTSNPLLTPISAFIPGFIQSFNKTRLYREQTVPGSASLSDFCQDVHRAFVITATARWSPDNTFTTRLCHLTDMTTGFARLRNTDNGEMFKATITFSKSNPWPWSGKRLILLSSADLSNQRRDSALTYWENIQYFTIASIESILDGKYQMRRLGSVMTGGITIKGESEAISGTLH</sequence>
<evidence type="ECO:0000313" key="2">
    <source>
        <dbReference type="Proteomes" id="UP000799439"/>
    </source>
</evidence>
<gene>
    <name evidence="1" type="ORF">K461DRAFT_268178</name>
</gene>
<evidence type="ECO:0000313" key="1">
    <source>
        <dbReference type="EMBL" id="KAF2152195.1"/>
    </source>
</evidence>
<comment type="caution">
    <text evidence="1">The sequence shown here is derived from an EMBL/GenBank/DDBJ whole genome shotgun (WGS) entry which is preliminary data.</text>
</comment>